<name>A0A158PI62_ANGCS</name>
<reference evidence="4" key="1">
    <citation type="submission" date="2016-04" db="UniProtKB">
        <authorList>
            <consortium name="WormBaseParasite"/>
        </authorList>
    </citation>
    <scope>IDENTIFICATION</scope>
</reference>
<reference evidence="2 3" key="2">
    <citation type="submission" date="2018-11" db="EMBL/GenBank/DDBJ databases">
        <authorList>
            <consortium name="Pathogen Informatics"/>
        </authorList>
    </citation>
    <scope>NUCLEOTIDE SEQUENCE [LARGE SCALE GENOMIC DNA]</scope>
    <source>
        <strain evidence="2 3">Costa Rica</strain>
    </source>
</reference>
<feature type="compositionally biased region" description="Acidic residues" evidence="1">
    <location>
        <begin position="451"/>
        <end position="460"/>
    </location>
</feature>
<evidence type="ECO:0000313" key="4">
    <source>
        <dbReference type="WBParaSite" id="ACOC_0000722901-mRNA-1"/>
    </source>
</evidence>
<sequence length="475" mass="53495">MLVKVCKRYVMKKLILSEIETKTTVAKNEGGLARRVTVDGDEIVNEYREDSGLIQLYCIYAPLFEDVLLAKKFRLPVSHITTHKSTELAAPIVLDNDEEVARRLALIANDALTAANALHLRQKANFTNAFSDRDITDGIRVEIVRRLPLKNQTVIYFIVYYRDEPIRGDIMANDMSLLSMQHISAILQYPLNRVIAQKDLNHVQSSSWWIIGDYVIHHKTGTTLTIQKHMGMVKEAKDTQLHAQLFDSAILHASTLGDSRAKAFSRGLERNAGLWVEAALAFQVDCITRLPLFFPFPMLDAHENPVLDYFDKLELFCCTNNCINSHLAVEFLESRVHNRDSSSFMSFLKNSDYVVAGLPALLLASRRIQSLTAPACSRDSSSFMSFLKNSDYVVAGLPALLLASRRIQSLTARVNPLSLRCFTSPAHFIFDSMGMDRQVKYAAFGRCSTEEDPAQYEEEDATSRSRSIVDTIDSD</sequence>
<organism evidence="4">
    <name type="scientific">Angiostrongylus costaricensis</name>
    <name type="common">Nematode worm</name>
    <dbReference type="NCBI Taxonomy" id="334426"/>
    <lineage>
        <taxon>Eukaryota</taxon>
        <taxon>Metazoa</taxon>
        <taxon>Ecdysozoa</taxon>
        <taxon>Nematoda</taxon>
        <taxon>Chromadorea</taxon>
        <taxon>Rhabditida</taxon>
        <taxon>Rhabditina</taxon>
        <taxon>Rhabditomorpha</taxon>
        <taxon>Strongyloidea</taxon>
        <taxon>Metastrongylidae</taxon>
        <taxon>Angiostrongylus</taxon>
    </lineage>
</organism>
<proteinExistence type="predicted"/>
<accession>A0A158PI62</accession>
<dbReference type="WBParaSite" id="ACOC_0000722901-mRNA-1">
    <property type="protein sequence ID" value="ACOC_0000722901-mRNA-1"/>
    <property type="gene ID" value="ACOC_0000722901"/>
</dbReference>
<feature type="region of interest" description="Disordered" evidence="1">
    <location>
        <begin position="451"/>
        <end position="475"/>
    </location>
</feature>
<evidence type="ECO:0000313" key="2">
    <source>
        <dbReference type="EMBL" id="VDM58815.1"/>
    </source>
</evidence>
<evidence type="ECO:0000256" key="1">
    <source>
        <dbReference type="SAM" id="MobiDB-lite"/>
    </source>
</evidence>
<dbReference type="Proteomes" id="UP000267027">
    <property type="component" value="Unassembled WGS sequence"/>
</dbReference>
<keyword evidence="3" id="KW-1185">Reference proteome</keyword>
<dbReference type="AlphaFoldDB" id="A0A158PI62"/>
<dbReference type="OrthoDB" id="5877525at2759"/>
<protein>
    <submittedName>
        <fullName evidence="4">Tudor domain-containing protein</fullName>
    </submittedName>
</protein>
<evidence type="ECO:0000313" key="3">
    <source>
        <dbReference type="Proteomes" id="UP000267027"/>
    </source>
</evidence>
<dbReference type="EMBL" id="UYYA01004018">
    <property type="protein sequence ID" value="VDM58815.1"/>
    <property type="molecule type" value="Genomic_DNA"/>
</dbReference>
<gene>
    <name evidence="2" type="ORF">ACOC_LOCUS7230</name>
</gene>